<evidence type="ECO:0008006" key="4">
    <source>
        <dbReference type="Google" id="ProtNLM"/>
    </source>
</evidence>
<feature type="compositionally biased region" description="Gly residues" evidence="1">
    <location>
        <begin position="12"/>
        <end position="25"/>
    </location>
</feature>
<protein>
    <recommendedName>
        <fullName evidence="4">Nickel/cobalt transporter regulator</fullName>
    </recommendedName>
</protein>
<keyword evidence="3" id="KW-1185">Reference proteome</keyword>
<name>A0ABW9XB44_9SPHN</name>
<dbReference type="EMBL" id="JAAAPO010000001">
    <property type="protein sequence ID" value="NBC35755.1"/>
    <property type="molecule type" value="Genomic_DNA"/>
</dbReference>
<sequence>MTPQPAPAPAPQGGGWNGGWNGGGRVTPQPAPAPQGGGWSSGVGGPGGREAPRPGEHGRAAPGGWDRGSPDRGGWDRRDADRGGWDRRDGDRGGWDRRDGGWDRRDGGPDRRSYAYGAGRSWDRGWREDHRYDWRGWRDQNRSTFHIGRYFAPYNGYYYRRLSVGFFLERLFFAQNYWIYDPWNYRLPPVYGPYRWVRYYDDALLVDVQTGMVVDIVYDLFW</sequence>
<reference evidence="3" key="1">
    <citation type="submission" date="2020-01" db="EMBL/GenBank/DDBJ databases">
        <title>Sphingomonas sp. strain CSW-10.</title>
        <authorList>
            <person name="Chen W.-M."/>
        </authorList>
    </citation>
    <scope>NUCLEOTIDE SEQUENCE [LARGE SCALE GENOMIC DNA]</scope>
    <source>
        <strain evidence="3">FSY-8</strain>
    </source>
</reference>
<evidence type="ECO:0000313" key="3">
    <source>
        <dbReference type="Proteomes" id="UP000753724"/>
    </source>
</evidence>
<proteinExistence type="predicted"/>
<dbReference type="InterPro" id="IPR024572">
    <property type="entry name" value="RcnB"/>
</dbReference>
<dbReference type="Proteomes" id="UP000753724">
    <property type="component" value="Unassembled WGS sequence"/>
</dbReference>
<feature type="compositionally biased region" description="Basic and acidic residues" evidence="1">
    <location>
        <begin position="50"/>
        <end position="59"/>
    </location>
</feature>
<feature type="compositionally biased region" description="Pro residues" evidence="1">
    <location>
        <begin position="1"/>
        <end position="10"/>
    </location>
</feature>
<feature type="region of interest" description="Disordered" evidence="1">
    <location>
        <begin position="1"/>
        <end position="110"/>
    </location>
</feature>
<organism evidence="2 3">
    <name type="scientific">Novosphingobium ovatum</name>
    <dbReference type="NCBI Taxonomy" id="1908523"/>
    <lineage>
        <taxon>Bacteria</taxon>
        <taxon>Pseudomonadati</taxon>
        <taxon>Pseudomonadota</taxon>
        <taxon>Alphaproteobacteria</taxon>
        <taxon>Sphingomonadales</taxon>
        <taxon>Sphingomonadaceae</taxon>
        <taxon>Novosphingobium</taxon>
    </lineage>
</organism>
<comment type="caution">
    <text evidence="2">The sequence shown here is derived from an EMBL/GenBank/DDBJ whole genome shotgun (WGS) entry which is preliminary data.</text>
</comment>
<accession>A0ABW9XB44</accession>
<feature type="compositionally biased region" description="Gly residues" evidence="1">
    <location>
        <begin position="35"/>
        <end position="48"/>
    </location>
</feature>
<feature type="compositionally biased region" description="Basic and acidic residues" evidence="1">
    <location>
        <begin position="68"/>
        <end position="110"/>
    </location>
</feature>
<gene>
    <name evidence="2" type="ORF">GTZ99_04195</name>
</gene>
<dbReference type="Gene3D" id="3.10.450.160">
    <property type="entry name" value="inner membrane protein cigr"/>
    <property type="match status" value="1"/>
</dbReference>
<dbReference type="Pfam" id="PF11776">
    <property type="entry name" value="RcnB"/>
    <property type="match status" value="1"/>
</dbReference>
<evidence type="ECO:0000313" key="2">
    <source>
        <dbReference type="EMBL" id="NBC35755.1"/>
    </source>
</evidence>
<evidence type="ECO:0000256" key="1">
    <source>
        <dbReference type="SAM" id="MobiDB-lite"/>
    </source>
</evidence>